<organism evidence="3 4">
    <name type="scientific">Massilicoli timonensis</name>
    <dbReference type="NCBI Taxonomy" id="2015901"/>
    <lineage>
        <taxon>Bacteria</taxon>
        <taxon>Bacillati</taxon>
        <taxon>Bacillota</taxon>
        <taxon>Erysipelotrichia</taxon>
        <taxon>Erysipelotrichales</taxon>
        <taxon>Erysipelotrichaceae</taxon>
        <taxon>Massilicoli</taxon>
    </lineage>
</organism>
<keyword evidence="4" id="KW-1185">Reference proteome</keyword>
<protein>
    <recommendedName>
        <fullName evidence="2">NusG-like N-terminal domain-containing protein</fullName>
    </recommendedName>
</protein>
<evidence type="ECO:0000313" key="3">
    <source>
        <dbReference type="EMBL" id="MCQ5120889.1"/>
    </source>
</evidence>
<dbReference type="SUPFAM" id="SSF82679">
    <property type="entry name" value="N-utilization substance G protein NusG, N-terminal domain"/>
    <property type="match status" value="1"/>
</dbReference>
<evidence type="ECO:0000313" key="4">
    <source>
        <dbReference type="Proteomes" id="UP001524435"/>
    </source>
</evidence>
<name>A0ABT1SI48_9FIRM</name>
<dbReference type="RefSeq" id="WP_256197288.1">
    <property type="nucleotide sequence ID" value="NZ_JANGCH010000001.1"/>
</dbReference>
<accession>A0ABT1SI48</accession>
<keyword evidence="1" id="KW-0804">Transcription</keyword>
<evidence type="ECO:0000256" key="1">
    <source>
        <dbReference type="ARBA" id="ARBA00023163"/>
    </source>
</evidence>
<evidence type="ECO:0000259" key="2">
    <source>
        <dbReference type="Pfam" id="PF02357"/>
    </source>
</evidence>
<comment type="caution">
    <text evidence="3">The sequence shown here is derived from an EMBL/GenBank/DDBJ whole genome shotgun (WGS) entry which is preliminary data.</text>
</comment>
<dbReference type="InterPro" id="IPR036735">
    <property type="entry name" value="NGN_dom_sf"/>
</dbReference>
<sequence length="163" mass="19344">MNWYILYCLKWKMDKLVKQLNQHDGIDAFIPQLEYYRRDIDGYAYKPLFANYVFVKASIDQRSFDLLLSHMIEVRDDIIAQLKYEEVSALREEEVRLLEQLLDGSHVLRMSKAVLKENRAKVYEGPLKRFEKNIKKVDKHNRLAYLDIAFMNREIQAGLVITG</sequence>
<dbReference type="InterPro" id="IPR006645">
    <property type="entry name" value="NGN-like_dom"/>
</dbReference>
<gene>
    <name evidence="3" type="ORF">NE663_01280</name>
</gene>
<feature type="domain" description="NusG-like N-terminal" evidence="2">
    <location>
        <begin position="1"/>
        <end position="96"/>
    </location>
</feature>
<dbReference type="Proteomes" id="UP001524435">
    <property type="component" value="Unassembled WGS sequence"/>
</dbReference>
<reference evidence="3 4" key="1">
    <citation type="submission" date="2022-06" db="EMBL/GenBank/DDBJ databases">
        <title>Isolation of gut microbiota from human fecal samples.</title>
        <authorList>
            <person name="Pamer E.G."/>
            <person name="Barat B."/>
            <person name="Waligurski E."/>
            <person name="Medina S."/>
            <person name="Paddock L."/>
            <person name="Mostad J."/>
        </authorList>
    </citation>
    <scope>NUCLEOTIDE SEQUENCE [LARGE SCALE GENOMIC DNA]</scope>
    <source>
        <strain evidence="3 4">DFI.6.1</strain>
    </source>
</reference>
<dbReference type="Gene3D" id="3.30.70.940">
    <property type="entry name" value="NusG, N-terminal domain"/>
    <property type="match status" value="1"/>
</dbReference>
<proteinExistence type="predicted"/>
<dbReference type="Pfam" id="PF02357">
    <property type="entry name" value="NusG"/>
    <property type="match status" value="1"/>
</dbReference>
<dbReference type="EMBL" id="JANGCH010000001">
    <property type="protein sequence ID" value="MCQ5120889.1"/>
    <property type="molecule type" value="Genomic_DNA"/>
</dbReference>